<evidence type="ECO:0000256" key="15">
    <source>
        <dbReference type="ARBA" id="ARBA00023201"/>
    </source>
</evidence>
<reference evidence="17" key="1">
    <citation type="submission" date="2020-01" db="EMBL/GenBank/DDBJ databases">
        <title>Muricauda ochracea sp. nov., isolated from a tidal flat of Garorim bay in Korea.</title>
        <authorList>
            <person name="Kim D."/>
            <person name="Yoo Y."/>
            <person name="Kim J.-J."/>
        </authorList>
    </citation>
    <scope>NUCLEOTIDE SEQUENCE</scope>
    <source>
        <strain evidence="17">JGD-17</strain>
    </source>
</reference>
<evidence type="ECO:0000256" key="13">
    <source>
        <dbReference type="ARBA" id="ARBA00023075"/>
    </source>
</evidence>
<evidence type="ECO:0000256" key="8">
    <source>
        <dbReference type="ARBA" id="ARBA00022967"/>
    </source>
</evidence>
<dbReference type="GO" id="GO:0016655">
    <property type="term" value="F:oxidoreductase activity, acting on NAD(P)H, quinone or similar compound as acceptor"/>
    <property type="evidence" value="ECO:0007669"/>
    <property type="project" value="InterPro"/>
</dbReference>
<keyword evidence="2" id="KW-1003">Cell membrane</keyword>
<organism evidence="17 18">
    <name type="scientific">Flagellimonas ochracea</name>
    <dbReference type="NCBI Taxonomy" id="2696472"/>
    <lineage>
        <taxon>Bacteria</taxon>
        <taxon>Pseudomonadati</taxon>
        <taxon>Bacteroidota</taxon>
        <taxon>Flavobacteriia</taxon>
        <taxon>Flavobacteriales</taxon>
        <taxon>Flavobacteriaceae</taxon>
        <taxon>Flagellimonas</taxon>
    </lineage>
</organism>
<evidence type="ECO:0000256" key="9">
    <source>
        <dbReference type="ARBA" id="ARBA00022989"/>
    </source>
</evidence>
<keyword evidence="11" id="KW-0915">Sodium</keyword>
<gene>
    <name evidence="17" type="ORF">GTQ34_05395</name>
</gene>
<sequence>MKKELFLVAFIGFLIWNCKQQADAAKPKVDELVTEAKTTSQIPSIVEELFEFANVSHTATTDINELMLFKEIDQKELIHEIDMDRAVSLYKQLMKRKESTSFPIFEIKGAETAILSIQGIGYGGAIWAKVLVDKNTLEIKKIAFDHKAESEGYGAAMTGASFENQFVGNTIDFDKNNFRLERQIEKRTDDGSIVEGISGATMTSEAVVEMVNIGLRRYKAYLLGH</sequence>
<accession>A0A964TAP2</accession>
<feature type="domain" description="FMN-binding" evidence="16">
    <location>
        <begin position="121"/>
        <end position="218"/>
    </location>
</feature>
<keyword evidence="3" id="KW-0997">Cell inner membrane</keyword>
<evidence type="ECO:0000256" key="14">
    <source>
        <dbReference type="ARBA" id="ARBA00023136"/>
    </source>
</evidence>
<protein>
    <submittedName>
        <fullName evidence="17">FMN-binding protein</fullName>
    </submittedName>
</protein>
<evidence type="ECO:0000256" key="1">
    <source>
        <dbReference type="ARBA" id="ARBA00022448"/>
    </source>
</evidence>
<dbReference type="EMBL" id="JAAABI010000001">
    <property type="protein sequence ID" value="NAY91348.1"/>
    <property type="molecule type" value="Genomic_DNA"/>
</dbReference>
<dbReference type="InterPro" id="IPR007329">
    <property type="entry name" value="FMN-bd"/>
</dbReference>
<keyword evidence="18" id="KW-1185">Reference proteome</keyword>
<keyword evidence="14" id="KW-0472">Membrane</keyword>
<keyword evidence="9" id="KW-1133">Transmembrane helix</keyword>
<dbReference type="PANTHER" id="PTHR37838:SF1">
    <property type="entry name" value="NA(+)-TRANSLOCATING NADH-QUINONE REDUCTASE SUBUNIT C"/>
    <property type="match status" value="1"/>
</dbReference>
<keyword evidence="7" id="KW-0812">Transmembrane</keyword>
<evidence type="ECO:0000256" key="4">
    <source>
        <dbReference type="ARBA" id="ARBA00022553"/>
    </source>
</evidence>
<evidence type="ECO:0000313" key="18">
    <source>
        <dbReference type="Proteomes" id="UP000667650"/>
    </source>
</evidence>
<dbReference type="GO" id="GO:0010181">
    <property type="term" value="F:FMN binding"/>
    <property type="evidence" value="ECO:0007669"/>
    <property type="project" value="InterPro"/>
</dbReference>
<evidence type="ECO:0000256" key="10">
    <source>
        <dbReference type="ARBA" id="ARBA00023027"/>
    </source>
</evidence>
<dbReference type="Proteomes" id="UP000667650">
    <property type="component" value="Unassembled WGS sequence"/>
</dbReference>
<evidence type="ECO:0000256" key="12">
    <source>
        <dbReference type="ARBA" id="ARBA00023065"/>
    </source>
</evidence>
<name>A0A964TAP2_9FLAO</name>
<dbReference type="GO" id="GO:0016020">
    <property type="term" value="C:membrane"/>
    <property type="evidence" value="ECO:0007669"/>
    <property type="project" value="InterPro"/>
</dbReference>
<dbReference type="SMART" id="SM00900">
    <property type="entry name" value="FMN_bind"/>
    <property type="match status" value="1"/>
</dbReference>
<proteinExistence type="predicted"/>
<keyword evidence="5" id="KW-0285">Flavoprotein</keyword>
<dbReference type="RefSeq" id="WP_166522715.1">
    <property type="nucleotide sequence ID" value="NZ_JAAABI010000001.1"/>
</dbReference>
<evidence type="ECO:0000256" key="7">
    <source>
        <dbReference type="ARBA" id="ARBA00022692"/>
    </source>
</evidence>
<evidence type="ECO:0000256" key="2">
    <source>
        <dbReference type="ARBA" id="ARBA00022475"/>
    </source>
</evidence>
<dbReference type="Pfam" id="PF04205">
    <property type="entry name" value="FMN_bind"/>
    <property type="match status" value="1"/>
</dbReference>
<evidence type="ECO:0000256" key="6">
    <source>
        <dbReference type="ARBA" id="ARBA00022643"/>
    </source>
</evidence>
<comment type="caution">
    <text evidence="17">The sequence shown here is derived from an EMBL/GenBank/DDBJ whole genome shotgun (WGS) entry which is preliminary data.</text>
</comment>
<keyword evidence="8" id="KW-1278">Translocase</keyword>
<keyword evidence="4" id="KW-0597">Phosphoprotein</keyword>
<keyword evidence="15" id="KW-0739">Sodium transport</keyword>
<keyword evidence="12" id="KW-0406">Ion transport</keyword>
<dbReference type="AlphaFoldDB" id="A0A964TAP2"/>
<dbReference type="InterPro" id="IPR010204">
    <property type="entry name" value="NqrC"/>
</dbReference>
<dbReference type="PANTHER" id="PTHR37838">
    <property type="entry name" value="NA(+)-TRANSLOCATING NADH-QUINONE REDUCTASE SUBUNIT C"/>
    <property type="match status" value="1"/>
</dbReference>
<keyword evidence="1" id="KW-0813">Transport</keyword>
<evidence type="ECO:0000256" key="5">
    <source>
        <dbReference type="ARBA" id="ARBA00022630"/>
    </source>
</evidence>
<evidence type="ECO:0000256" key="3">
    <source>
        <dbReference type="ARBA" id="ARBA00022519"/>
    </source>
</evidence>
<dbReference type="GO" id="GO:0006814">
    <property type="term" value="P:sodium ion transport"/>
    <property type="evidence" value="ECO:0007669"/>
    <property type="project" value="UniProtKB-KW"/>
</dbReference>
<keyword evidence="13" id="KW-0830">Ubiquinone</keyword>
<evidence type="ECO:0000256" key="11">
    <source>
        <dbReference type="ARBA" id="ARBA00023053"/>
    </source>
</evidence>
<evidence type="ECO:0000313" key="17">
    <source>
        <dbReference type="EMBL" id="NAY91348.1"/>
    </source>
</evidence>
<evidence type="ECO:0000259" key="16">
    <source>
        <dbReference type="SMART" id="SM00900"/>
    </source>
</evidence>
<keyword evidence="6" id="KW-0288">FMN</keyword>
<keyword evidence="10" id="KW-0520">NAD</keyword>